<keyword evidence="1" id="KW-0378">Hydrolase</keyword>
<dbReference type="AlphaFoldDB" id="A0A9Q9ER73"/>
<dbReference type="OrthoDB" id="3798483at2759"/>
<gene>
    <name evidence="1" type="ORF">Slin15195_G129130</name>
</gene>
<dbReference type="InterPro" id="IPR027417">
    <property type="entry name" value="P-loop_NTPase"/>
</dbReference>
<reference evidence="1" key="1">
    <citation type="submission" date="2022-06" db="EMBL/GenBank/DDBJ databases">
        <title>Complete genome sequences of two strains of the flax pathogen Septoria linicola.</title>
        <authorList>
            <person name="Lapalu N."/>
            <person name="Simon A."/>
            <person name="Demenou B."/>
            <person name="Paumier D."/>
            <person name="Guillot M.-P."/>
            <person name="Gout L."/>
            <person name="Valade R."/>
        </authorList>
    </citation>
    <scope>NUCLEOTIDE SEQUENCE</scope>
    <source>
        <strain evidence="1">SE15195</strain>
    </source>
</reference>
<dbReference type="EMBL" id="CP099430">
    <property type="protein sequence ID" value="USW59594.1"/>
    <property type="molecule type" value="Genomic_DNA"/>
</dbReference>
<proteinExistence type="predicted"/>
<evidence type="ECO:0000313" key="1">
    <source>
        <dbReference type="EMBL" id="USW59594.1"/>
    </source>
</evidence>
<evidence type="ECO:0000313" key="2">
    <source>
        <dbReference type="Proteomes" id="UP001056384"/>
    </source>
</evidence>
<protein>
    <submittedName>
        <fullName evidence="1">P-loop containing nucleoside triphosphate hydrolase</fullName>
    </submittedName>
</protein>
<dbReference type="Proteomes" id="UP001056384">
    <property type="component" value="Chromosome 13"/>
</dbReference>
<sequence>MQRYTSRGNRSAECQNRRHVTLFEFLTEWDFSTFKKRPRAKPRIINYFPKYSSTEGDDTYVDWCHVKIVLHRPFMVGPTLPYTSEEHLDLVSVGSTVDEHLRPLLHTIWASAYNHCYANHNYHPYDYFGIDLPEPGQDEFEDEHHDPEVERPEAELLAAALPDRNPAEMEEDGDDLGNRQLDREYDWKRFHVGSFSIAEDDVKDWWKNIRGTTSIVQSIGHPGPNWAQKLAGLAPAQTLLHTRMVAHWRQMLFGIADPAPLLLHLDGRAGTGKSHMIEMISSQFELLTDSFNQANGLLVGSGRLKNVVLRLAPTGAAAYGIKGMTLHTALRLPIHMKEYVPLAGTGLAEFKTLIHDIIYLIIDGKSMINLTMMHWIE</sequence>
<keyword evidence="2" id="KW-1185">Reference proteome</keyword>
<dbReference type="GO" id="GO:0016787">
    <property type="term" value="F:hydrolase activity"/>
    <property type="evidence" value="ECO:0007669"/>
    <property type="project" value="UniProtKB-KW"/>
</dbReference>
<name>A0A9Q9ER73_9PEZI</name>
<organism evidence="1 2">
    <name type="scientific">Septoria linicola</name>
    <dbReference type="NCBI Taxonomy" id="215465"/>
    <lineage>
        <taxon>Eukaryota</taxon>
        <taxon>Fungi</taxon>
        <taxon>Dikarya</taxon>
        <taxon>Ascomycota</taxon>
        <taxon>Pezizomycotina</taxon>
        <taxon>Dothideomycetes</taxon>
        <taxon>Dothideomycetidae</taxon>
        <taxon>Mycosphaerellales</taxon>
        <taxon>Mycosphaerellaceae</taxon>
        <taxon>Septoria</taxon>
    </lineage>
</organism>
<accession>A0A9Q9ER73</accession>
<dbReference type="Gene3D" id="3.40.50.300">
    <property type="entry name" value="P-loop containing nucleotide triphosphate hydrolases"/>
    <property type="match status" value="1"/>
</dbReference>